<keyword evidence="10" id="KW-1185">Reference proteome</keyword>
<accession>A0A836L580</accession>
<reference evidence="9 10" key="1">
    <citation type="submission" date="2021-02" db="EMBL/GenBank/DDBJ databases">
        <title>Porcisia hertigi Genome sequencing and assembly.</title>
        <authorList>
            <person name="Almutairi H."/>
            <person name="Gatherer D."/>
        </authorList>
    </citation>
    <scope>NUCLEOTIDE SEQUENCE [LARGE SCALE GENOMIC DNA]</scope>
    <source>
        <strain evidence="9 10">C119</strain>
    </source>
</reference>
<evidence type="ECO:0000256" key="3">
    <source>
        <dbReference type="ARBA" id="ARBA00023139"/>
    </source>
</evidence>
<dbReference type="InterPro" id="IPR001623">
    <property type="entry name" value="DnaJ_domain"/>
</dbReference>
<feature type="transmembrane region" description="Helical" evidence="7">
    <location>
        <begin position="200"/>
        <end position="221"/>
    </location>
</feature>
<proteinExistence type="predicted"/>
<keyword evidence="2 7" id="KW-0472">Membrane</keyword>
<keyword evidence="7" id="KW-0812">Transmembrane</keyword>
<evidence type="ECO:0000259" key="8">
    <source>
        <dbReference type="PROSITE" id="PS50076"/>
    </source>
</evidence>
<comment type="subcellular location">
    <subcellularLocation>
        <location evidence="1">Membrane</location>
        <topology evidence="1">Lipid-anchor</topology>
    </subcellularLocation>
</comment>
<feature type="transmembrane region" description="Helical" evidence="7">
    <location>
        <begin position="416"/>
        <end position="438"/>
    </location>
</feature>
<feature type="transmembrane region" description="Helical" evidence="7">
    <location>
        <begin position="91"/>
        <end position="116"/>
    </location>
</feature>
<name>A0A836L580_9TRYP</name>
<evidence type="ECO:0000256" key="7">
    <source>
        <dbReference type="SAM" id="Phobius"/>
    </source>
</evidence>
<dbReference type="AlphaFoldDB" id="A0A836L580"/>
<feature type="compositionally biased region" description="Polar residues" evidence="6">
    <location>
        <begin position="345"/>
        <end position="358"/>
    </location>
</feature>
<dbReference type="Pfam" id="PF00226">
    <property type="entry name" value="DnaJ"/>
    <property type="match status" value="1"/>
</dbReference>
<feature type="transmembrane region" description="Helical" evidence="7">
    <location>
        <begin position="277"/>
        <end position="300"/>
    </location>
</feature>
<dbReference type="PROSITE" id="PS50076">
    <property type="entry name" value="DNAJ_2"/>
    <property type="match status" value="1"/>
</dbReference>
<dbReference type="PANTHER" id="PTHR44027">
    <property type="entry name" value="DNAJ HOMOLOG SUBFAMILY C MEMBER 5 HOMOLOG"/>
    <property type="match status" value="1"/>
</dbReference>
<dbReference type="PRINTS" id="PR00625">
    <property type="entry name" value="JDOMAIN"/>
</dbReference>
<feature type="domain" description="J" evidence="8">
    <location>
        <begin position="3"/>
        <end position="66"/>
    </location>
</feature>
<dbReference type="SUPFAM" id="SSF46565">
    <property type="entry name" value="Chaperone J-domain"/>
    <property type="match status" value="1"/>
</dbReference>
<dbReference type="PANTHER" id="PTHR44027:SF7">
    <property type="entry name" value="DNAJ HOMOLOG SUBFAMILY C MEMBER 5 HOMOLOG"/>
    <property type="match status" value="1"/>
</dbReference>
<evidence type="ECO:0000313" key="10">
    <source>
        <dbReference type="Proteomes" id="UP000674318"/>
    </source>
</evidence>
<feature type="transmembrane region" description="Helical" evidence="7">
    <location>
        <begin position="158"/>
        <end position="180"/>
    </location>
</feature>
<dbReference type="OrthoDB" id="10250354at2759"/>
<dbReference type="EMBL" id="JAFJZO010000033">
    <property type="protein sequence ID" value="KAG5495050.1"/>
    <property type="molecule type" value="Genomic_DNA"/>
</dbReference>
<gene>
    <name evidence="9" type="ORF">JKF63_02103</name>
</gene>
<feature type="compositionally biased region" description="Basic and acidic residues" evidence="6">
    <location>
        <begin position="515"/>
        <end position="524"/>
    </location>
</feature>
<dbReference type="GO" id="GO:0016020">
    <property type="term" value="C:membrane"/>
    <property type="evidence" value="ECO:0007669"/>
    <property type="project" value="UniProtKB-SubCell"/>
</dbReference>
<feature type="region of interest" description="Disordered" evidence="6">
    <location>
        <begin position="497"/>
        <end position="577"/>
    </location>
</feature>
<sequence>MADLYAILEVDKRATQEDIKRSYRRLALLYHPDKAGPEGSFQFKEVSHAFGVLSDPQKKAIYDTYGEAGLDALGNPVASAALATFGTAAPFIITIGIACLCVVMVLLFLAFLVSFVDGRLHGWNFVKVFSPLFILDFFVILSDLFFFAASFMVSPLSLHVYCVLLASLSAVALTIVIPIAKDRNEASALAGRPDRLQWRVCLIPGYLFSLFTLIAVVVISYPTKDRILKLKSMGLVHLASYAPAGCFLTVLQGCCVLIFFVLVACRADGVITADFSIVVGLPIFILLSLFLVNRFAYAFLGCYISGVSPQATQAGAEGVRGANGGESPAQHPYESDSQGRHPSRSVASNPISGGNTEDQSCDHSNMRKEREERESFAKGRPQSDHQSGETNNGSWRQESAQNGRSRYVGQRSSVCSIVTCLFFFLLAALLVASTAMIVVRLNHKSKFGTYAGVLSLATACIPLFIIIGSVVFAEIIWLVVLCCCGAIMVVESYVSSPDHVDPQNGTTENEAEMQSDLRRERHGQAGEAAPDTLRQDGVTNSRPTPAALPHVPRMSTGQRGATPLEPQPDNQRLSDVD</sequence>
<dbReference type="InterPro" id="IPR036869">
    <property type="entry name" value="J_dom_sf"/>
</dbReference>
<dbReference type="CDD" id="cd06257">
    <property type="entry name" value="DnaJ"/>
    <property type="match status" value="1"/>
</dbReference>
<feature type="compositionally biased region" description="Polar residues" evidence="6">
    <location>
        <begin position="388"/>
        <end position="400"/>
    </location>
</feature>
<dbReference type="GeneID" id="94288222"/>
<dbReference type="Gene3D" id="1.10.287.110">
    <property type="entry name" value="DnaJ domain"/>
    <property type="match status" value="1"/>
</dbReference>
<evidence type="ECO:0000256" key="1">
    <source>
        <dbReference type="ARBA" id="ARBA00004635"/>
    </source>
</evidence>
<feature type="region of interest" description="Disordered" evidence="6">
    <location>
        <begin position="316"/>
        <end position="400"/>
    </location>
</feature>
<evidence type="ECO:0000256" key="6">
    <source>
        <dbReference type="SAM" id="MobiDB-lite"/>
    </source>
</evidence>
<keyword evidence="4" id="KW-0143">Chaperone</keyword>
<dbReference type="RefSeq" id="XP_067754302.1">
    <property type="nucleotide sequence ID" value="XM_067898145.1"/>
</dbReference>
<organism evidence="9 10">
    <name type="scientific">Porcisia hertigi</name>
    <dbReference type="NCBI Taxonomy" id="2761500"/>
    <lineage>
        <taxon>Eukaryota</taxon>
        <taxon>Discoba</taxon>
        <taxon>Euglenozoa</taxon>
        <taxon>Kinetoplastea</taxon>
        <taxon>Metakinetoplastina</taxon>
        <taxon>Trypanosomatida</taxon>
        <taxon>Trypanosomatidae</taxon>
        <taxon>Leishmaniinae</taxon>
        <taxon>Porcisia</taxon>
    </lineage>
</organism>
<dbReference type="KEGG" id="phet:94288222"/>
<feature type="transmembrane region" description="Helical" evidence="7">
    <location>
        <begin position="128"/>
        <end position="152"/>
    </location>
</feature>
<evidence type="ECO:0000256" key="2">
    <source>
        <dbReference type="ARBA" id="ARBA00023136"/>
    </source>
</evidence>
<feature type="transmembrane region" description="Helical" evidence="7">
    <location>
        <begin position="241"/>
        <end position="265"/>
    </location>
</feature>
<feature type="compositionally biased region" description="Basic and acidic residues" evidence="6">
    <location>
        <begin position="360"/>
        <end position="387"/>
    </location>
</feature>
<dbReference type="Proteomes" id="UP000674318">
    <property type="component" value="Unassembled WGS sequence"/>
</dbReference>
<evidence type="ECO:0000256" key="4">
    <source>
        <dbReference type="ARBA" id="ARBA00023186"/>
    </source>
</evidence>
<feature type="transmembrane region" description="Helical" evidence="7">
    <location>
        <begin position="475"/>
        <end position="494"/>
    </location>
</feature>
<keyword evidence="5" id="KW-0449">Lipoprotein</keyword>
<keyword evidence="3" id="KW-0564">Palmitate</keyword>
<evidence type="ECO:0000256" key="5">
    <source>
        <dbReference type="ARBA" id="ARBA00023288"/>
    </source>
</evidence>
<dbReference type="InterPro" id="IPR051434">
    <property type="entry name" value="DnaJ_C_subfamily_member5"/>
</dbReference>
<comment type="caution">
    <text evidence="9">The sequence shown here is derived from an EMBL/GenBank/DDBJ whole genome shotgun (WGS) entry which is preliminary data.</text>
</comment>
<dbReference type="SMART" id="SM00271">
    <property type="entry name" value="DnaJ"/>
    <property type="match status" value="1"/>
</dbReference>
<dbReference type="GO" id="GO:0005737">
    <property type="term" value="C:cytoplasm"/>
    <property type="evidence" value="ECO:0007669"/>
    <property type="project" value="UniProtKB-ARBA"/>
</dbReference>
<keyword evidence="7" id="KW-1133">Transmembrane helix</keyword>
<feature type="transmembrane region" description="Helical" evidence="7">
    <location>
        <begin position="450"/>
        <end position="469"/>
    </location>
</feature>
<evidence type="ECO:0000313" key="9">
    <source>
        <dbReference type="EMBL" id="KAG5495050.1"/>
    </source>
</evidence>
<protein>
    <recommendedName>
        <fullName evidence="8">J domain-containing protein</fullName>
    </recommendedName>
</protein>